<keyword evidence="4" id="KW-1003">Cell membrane</keyword>
<dbReference type="PANTHER" id="PTHR43065:SF46">
    <property type="entry name" value="C4-DICARBOXYLATE TRANSPORT SENSOR PROTEIN DCTB"/>
    <property type="match status" value="1"/>
</dbReference>
<dbReference type="InterPro" id="IPR005467">
    <property type="entry name" value="His_kinase_dom"/>
</dbReference>
<dbReference type="RefSeq" id="WP_338779939.1">
    <property type="nucleotide sequence ID" value="NZ_CP147407.1"/>
</dbReference>
<feature type="transmembrane region" description="Helical" evidence="14">
    <location>
        <begin position="130"/>
        <end position="151"/>
    </location>
</feature>
<dbReference type="GO" id="GO:0005524">
    <property type="term" value="F:ATP binding"/>
    <property type="evidence" value="ECO:0007669"/>
    <property type="project" value="UniProtKB-KW"/>
</dbReference>
<evidence type="ECO:0000313" key="16">
    <source>
        <dbReference type="EMBL" id="WXB97480.1"/>
    </source>
</evidence>
<keyword evidence="12" id="KW-0902">Two-component regulatory system</keyword>
<dbReference type="SMART" id="SM00388">
    <property type="entry name" value="HisKA"/>
    <property type="match status" value="1"/>
</dbReference>
<evidence type="ECO:0000313" key="17">
    <source>
        <dbReference type="Proteomes" id="UP001377337"/>
    </source>
</evidence>
<keyword evidence="8" id="KW-0547">Nucleotide-binding</keyword>
<dbReference type="PRINTS" id="PR00344">
    <property type="entry name" value="BCTRLSENSOR"/>
</dbReference>
<keyword evidence="9" id="KW-0418">Kinase</keyword>
<dbReference type="EMBL" id="CP147407">
    <property type="protein sequence ID" value="WXB97480.1"/>
    <property type="molecule type" value="Genomic_DNA"/>
</dbReference>
<dbReference type="Pfam" id="PF07694">
    <property type="entry name" value="5TM-5TMR_LYT"/>
    <property type="match status" value="1"/>
</dbReference>
<proteinExistence type="predicted"/>
<keyword evidence="10 16" id="KW-0067">ATP-binding</keyword>
<dbReference type="CDD" id="cd00082">
    <property type="entry name" value="HisKA"/>
    <property type="match status" value="1"/>
</dbReference>
<dbReference type="EC" id="2.7.13.3" evidence="3"/>
<dbReference type="Proteomes" id="UP001377337">
    <property type="component" value="Chromosome"/>
</dbReference>
<dbReference type="PROSITE" id="PS50109">
    <property type="entry name" value="HIS_KIN"/>
    <property type="match status" value="1"/>
</dbReference>
<evidence type="ECO:0000259" key="15">
    <source>
        <dbReference type="PROSITE" id="PS50109"/>
    </source>
</evidence>
<dbReference type="InterPro" id="IPR036097">
    <property type="entry name" value="HisK_dim/P_sf"/>
</dbReference>
<evidence type="ECO:0000256" key="14">
    <source>
        <dbReference type="SAM" id="Phobius"/>
    </source>
</evidence>
<dbReference type="InterPro" id="IPR003594">
    <property type="entry name" value="HATPase_dom"/>
</dbReference>
<comment type="subcellular location">
    <subcellularLocation>
        <location evidence="2">Cell membrane</location>
        <topology evidence="2">Multi-pass membrane protein</topology>
    </subcellularLocation>
</comment>
<dbReference type="InterPro" id="IPR011620">
    <property type="entry name" value="Sig_transdc_His_kinase_LytS_TM"/>
</dbReference>
<dbReference type="Gene3D" id="1.10.287.130">
    <property type="match status" value="1"/>
</dbReference>
<keyword evidence="5" id="KW-0597">Phosphoprotein</keyword>
<evidence type="ECO:0000256" key="11">
    <source>
        <dbReference type="ARBA" id="ARBA00022989"/>
    </source>
</evidence>
<dbReference type="CDD" id="cd00075">
    <property type="entry name" value="HATPase"/>
    <property type="match status" value="1"/>
</dbReference>
<keyword evidence="7 14" id="KW-0812">Transmembrane</keyword>
<evidence type="ECO:0000256" key="8">
    <source>
        <dbReference type="ARBA" id="ARBA00022741"/>
    </source>
</evidence>
<evidence type="ECO:0000256" key="1">
    <source>
        <dbReference type="ARBA" id="ARBA00000085"/>
    </source>
</evidence>
<evidence type="ECO:0000256" key="7">
    <source>
        <dbReference type="ARBA" id="ARBA00022692"/>
    </source>
</evidence>
<reference evidence="16 17" key="1">
    <citation type="submission" date="2024-02" db="EMBL/GenBank/DDBJ databases">
        <title>Seven novel Bacillus-like species.</title>
        <authorList>
            <person name="Liu G."/>
        </authorList>
    </citation>
    <scope>NUCLEOTIDE SEQUENCE [LARGE SCALE GENOMIC DNA]</scope>
    <source>
        <strain evidence="16 17">FJAT-52054</strain>
    </source>
</reference>
<evidence type="ECO:0000256" key="10">
    <source>
        <dbReference type="ARBA" id="ARBA00022840"/>
    </source>
</evidence>
<keyword evidence="17" id="KW-1185">Reference proteome</keyword>
<feature type="transmembrane region" description="Helical" evidence="14">
    <location>
        <begin position="34"/>
        <end position="52"/>
    </location>
</feature>
<evidence type="ECO:0000256" key="2">
    <source>
        <dbReference type="ARBA" id="ARBA00004651"/>
    </source>
</evidence>
<keyword evidence="11 14" id="KW-1133">Transmembrane helix</keyword>
<keyword evidence="13 14" id="KW-0472">Membrane</keyword>
<evidence type="ECO:0000256" key="4">
    <source>
        <dbReference type="ARBA" id="ARBA00022475"/>
    </source>
</evidence>
<dbReference type="PANTHER" id="PTHR43065">
    <property type="entry name" value="SENSOR HISTIDINE KINASE"/>
    <property type="match status" value="1"/>
</dbReference>
<name>A0ABZ2NIL1_9BACI</name>
<dbReference type="InterPro" id="IPR003661">
    <property type="entry name" value="HisK_dim/P_dom"/>
</dbReference>
<organism evidence="16 17">
    <name type="scientific">Metabacillus sediminis</name>
    <dbReference type="NCBI Taxonomy" id="3117746"/>
    <lineage>
        <taxon>Bacteria</taxon>
        <taxon>Bacillati</taxon>
        <taxon>Bacillota</taxon>
        <taxon>Bacilli</taxon>
        <taxon>Bacillales</taxon>
        <taxon>Bacillaceae</taxon>
        <taxon>Metabacillus</taxon>
    </lineage>
</organism>
<gene>
    <name evidence="16" type="ORF">WCV65_02965</name>
</gene>
<protein>
    <recommendedName>
        <fullName evidence="3">histidine kinase</fullName>
        <ecNumber evidence="3">2.7.13.3</ecNumber>
    </recommendedName>
</protein>
<dbReference type="SMART" id="SM00387">
    <property type="entry name" value="HATPase_c"/>
    <property type="match status" value="1"/>
</dbReference>
<dbReference type="InterPro" id="IPR004358">
    <property type="entry name" value="Sig_transdc_His_kin-like_C"/>
</dbReference>
<evidence type="ECO:0000256" key="9">
    <source>
        <dbReference type="ARBA" id="ARBA00022777"/>
    </source>
</evidence>
<keyword evidence="6" id="KW-0808">Transferase</keyword>
<dbReference type="Pfam" id="PF00512">
    <property type="entry name" value="HisKA"/>
    <property type="match status" value="1"/>
</dbReference>
<feature type="transmembrane region" description="Helical" evidence="14">
    <location>
        <begin position="64"/>
        <end position="86"/>
    </location>
</feature>
<sequence>MIIEKLLLHVLIVLAPILIHSLFFSDRQIGRPSYFIGMLHGLTGSLCMLFAYESFGLYWDLRYVPLVLATLYGGMRGGLVVLAALLLTRTYLGGDALVFGYLSSFLAAAGPMLIVFRFNKAETKWKRVRWAILAGLWPAFVQLGILFTYIGVSDKYEFLPSKLIYFIVIFGIIQVIGSGFAALLHEASIEKYRLQEEIFRSEKLNTLGEMAASIAHEVRNPLTVVKGFLQLMQADDKKGQHTYLPLVLSELDRAESIISDYLNFAKPQLEKLETFELGGFLKDAVQLLNPLALKKGIVLSCQTDAPITLETDRNQLRQAIVNLIKNAIEATPEEGSVMVSMTSYGSEAEIKIADTGIGMTKEQLAKLGSLYYTTKETGTGLGTMVSLGIIDAMGGKTVYSSQPGKGTVVKICLQAKAYSS</sequence>
<evidence type="ECO:0000256" key="6">
    <source>
        <dbReference type="ARBA" id="ARBA00022679"/>
    </source>
</evidence>
<feature type="transmembrane region" description="Helical" evidence="14">
    <location>
        <begin position="98"/>
        <end position="118"/>
    </location>
</feature>
<evidence type="ECO:0000256" key="3">
    <source>
        <dbReference type="ARBA" id="ARBA00012438"/>
    </source>
</evidence>
<evidence type="ECO:0000256" key="13">
    <source>
        <dbReference type="ARBA" id="ARBA00023136"/>
    </source>
</evidence>
<feature type="transmembrane region" description="Helical" evidence="14">
    <location>
        <begin position="163"/>
        <end position="184"/>
    </location>
</feature>
<dbReference type="Gene3D" id="3.30.565.10">
    <property type="entry name" value="Histidine kinase-like ATPase, C-terminal domain"/>
    <property type="match status" value="1"/>
</dbReference>
<feature type="domain" description="Histidine kinase" evidence="15">
    <location>
        <begin position="213"/>
        <end position="417"/>
    </location>
</feature>
<comment type="catalytic activity">
    <reaction evidence="1">
        <text>ATP + protein L-histidine = ADP + protein N-phospho-L-histidine.</text>
        <dbReference type="EC" id="2.7.13.3"/>
    </reaction>
</comment>
<dbReference type="SUPFAM" id="SSF55874">
    <property type="entry name" value="ATPase domain of HSP90 chaperone/DNA topoisomerase II/histidine kinase"/>
    <property type="match status" value="1"/>
</dbReference>
<dbReference type="Pfam" id="PF02518">
    <property type="entry name" value="HATPase_c"/>
    <property type="match status" value="1"/>
</dbReference>
<accession>A0ABZ2NIL1</accession>
<dbReference type="InterPro" id="IPR036890">
    <property type="entry name" value="HATPase_C_sf"/>
</dbReference>
<evidence type="ECO:0000256" key="5">
    <source>
        <dbReference type="ARBA" id="ARBA00022553"/>
    </source>
</evidence>
<dbReference type="SUPFAM" id="SSF47384">
    <property type="entry name" value="Homodimeric domain of signal transducing histidine kinase"/>
    <property type="match status" value="1"/>
</dbReference>
<evidence type="ECO:0000256" key="12">
    <source>
        <dbReference type="ARBA" id="ARBA00023012"/>
    </source>
</evidence>